<accession>A0A0L0BNV4</accession>
<protein>
    <submittedName>
        <fullName evidence="6">General odorant-binding protein 56h</fullName>
    </submittedName>
</protein>
<dbReference type="CDD" id="cd23992">
    <property type="entry name" value="PBP_GOBP"/>
    <property type="match status" value="2"/>
</dbReference>
<keyword evidence="3" id="KW-0964">Secreted</keyword>
<dbReference type="PANTHER" id="PTHR11857:SF43">
    <property type="entry name" value="GEO07291P1-RELATED"/>
    <property type="match status" value="1"/>
</dbReference>
<proteinExistence type="inferred from homology"/>
<evidence type="ECO:0000256" key="1">
    <source>
        <dbReference type="ARBA" id="ARBA00004613"/>
    </source>
</evidence>
<evidence type="ECO:0000256" key="5">
    <source>
        <dbReference type="SAM" id="SignalP"/>
    </source>
</evidence>
<evidence type="ECO:0000313" key="7">
    <source>
        <dbReference type="Proteomes" id="UP000037069"/>
    </source>
</evidence>
<dbReference type="GO" id="GO:0005615">
    <property type="term" value="C:extracellular space"/>
    <property type="evidence" value="ECO:0007669"/>
    <property type="project" value="TreeGrafter"/>
</dbReference>
<dbReference type="PANTHER" id="PTHR11857">
    <property type="entry name" value="ODORANT BINDING PROTEIN-RELATED"/>
    <property type="match status" value="1"/>
</dbReference>
<dbReference type="OrthoDB" id="7665616at2759"/>
<sequence length="267" mass="30678">MKIYILLVALVLAVAQVQADLKEEMRKLDMACREESNVSEDELKSFFANQMKGEPKDTLKCHLKCFMEKQGQFKNGALDENAVKKFLEGIPSLKDHQDIINKSIDDCKNIKGSSDCDTAYLVIKCMNEHKAMLISIFINDAIFQKTTTFSFKADMGEVLDSVDMACHEEIQVSEDELSTFYENYRKKPKESIMCLLKCYMEKHNSWRNGTFDKNGAMEYLQSLPDLRYRQAAVNQIIHDCKDQIGSSECHTAYLIIVCMTEHEARMM</sequence>
<comment type="similarity">
    <text evidence="2">Belongs to the PBP/GOBP family.</text>
</comment>
<evidence type="ECO:0000256" key="3">
    <source>
        <dbReference type="ARBA" id="ARBA00022525"/>
    </source>
</evidence>
<dbReference type="InterPro" id="IPR036728">
    <property type="entry name" value="PBP_GOBP_sf"/>
</dbReference>
<comment type="caution">
    <text evidence="6">The sequence shown here is derived from an EMBL/GenBank/DDBJ whole genome shotgun (WGS) entry which is preliminary data.</text>
</comment>
<name>A0A0L0BNV4_LUCCU</name>
<keyword evidence="4 5" id="KW-0732">Signal</keyword>
<dbReference type="Pfam" id="PF01395">
    <property type="entry name" value="PBP_GOBP"/>
    <property type="match status" value="2"/>
</dbReference>
<evidence type="ECO:0000313" key="6">
    <source>
        <dbReference type="EMBL" id="KNC21653.1"/>
    </source>
</evidence>
<dbReference type="GO" id="GO:0005549">
    <property type="term" value="F:odorant binding"/>
    <property type="evidence" value="ECO:0007669"/>
    <property type="project" value="InterPro"/>
</dbReference>
<comment type="subcellular location">
    <subcellularLocation>
        <location evidence="1">Secreted</location>
    </subcellularLocation>
</comment>
<feature type="signal peptide" evidence="5">
    <location>
        <begin position="1"/>
        <end position="19"/>
    </location>
</feature>
<feature type="chain" id="PRO_5005534979" evidence="5">
    <location>
        <begin position="20"/>
        <end position="267"/>
    </location>
</feature>
<evidence type="ECO:0000256" key="4">
    <source>
        <dbReference type="ARBA" id="ARBA00022729"/>
    </source>
</evidence>
<dbReference type="Gene3D" id="1.10.238.20">
    <property type="entry name" value="Pheromone/general odorant binding protein domain"/>
    <property type="match status" value="2"/>
</dbReference>
<organism evidence="6 7">
    <name type="scientific">Lucilia cuprina</name>
    <name type="common">Green bottle fly</name>
    <name type="synonym">Australian sheep blowfly</name>
    <dbReference type="NCBI Taxonomy" id="7375"/>
    <lineage>
        <taxon>Eukaryota</taxon>
        <taxon>Metazoa</taxon>
        <taxon>Ecdysozoa</taxon>
        <taxon>Arthropoda</taxon>
        <taxon>Hexapoda</taxon>
        <taxon>Insecta</taxon>
        <taxon>Pterygota</taxon>
        <taxon>Neoptera</taxon>
        <taxon>Endopterygota</taxon>
        <taxon>Diptera</taxon>
        <taxon>Brachycera</taxon>
        <taxon>Muscomorpha</taxon>
        <taxon>Oestroidea</taxon>
        <taxon>Calliphoridae</taxon>
        <taxon>Luciliinae</taxon>
        <taxon>Lucilia</taxon>
    </lineage>
</organism>
<dbReference type="SUPFAM" id="SSF47565">
    <property type="entry name" value="Insect pheromone/odorant-binding proteins"/>
    <property type="match status" value="2"/>
</dbReference>
<dbReference type="Proteomes" id="UP000037069">
    <property type="component" value="Unassembled WGS sequence"/>
</dbReference>
<dbReference type="EMBL" id="JRES01001589">
    <property type="protein sequence ID" value="KNC21653.1"/>
    <property type="molecule type" value="Genomic_DNA"/>
</dbReference>
<dbReference type="GO" id="GO:0007608">
    <property type="term" value="P:sensory perception of smell"/>
    <property type="evidence" value="ECO:0007669"/>
    <property type="project" value="TreeGrafter"/>
</dbReference>
<dbReference type="InterPro" id="IPR006170">
    <property type="entry name" value="PBP/GOBP"/>
</dbReference>
<dbReference type="AlphaFoldDB" id="A0A0L0BNV4"/>
<gene>
    <name evidence="6" type="ORF">FF38_09780</name>
</gene>
<keyword evidence="7" id="KW-1185">Reference proteome</keyword>
<dbReference type="SMART" id="SM00708">
    <property type="entry name" value="PhBP"/>
    <property type="match status" value="2"/>
</dbReference>
<evidence type="ECO:0000256" key="2">
    <source>
        <dbReference type="ARBA" id="ARBA00008098"/>
    </source>
</evidence>
<reference evidence="6 7" key="1">
    <citation type="journal article" date="2015" name="Nat. Commun.">
        <title>Lucilia cuprina genome unlocks parasitic fly biology to underpin future interventions.</title>
        <authorList>
            <person name="Anstead C.A."/>
            <person name="Korhonen P.K."/>
            <person name="Young N.D."/>
            <person name="Hall R.S."/>
            <person name="Jex A.R."/>
            <person name="Murali S.C."/>
            <person name="Hughes D.S."/>
            <person name="Lee S.F."/>
            <person name="Perry T."/>
            <person name="Stroehlein A.J."/>
            <person name="Ansell B.R."/>
            <person name="Breugelmans B."/>
            <person name="Hofmann A."/>
            <person name="Qu J."/>
            <person name="Dugan S."/>
            <person name="Lee S.L."/>
            <person name="Chao H."/>
            <person name="Dinh H."/>
            <person name="Han Y."/>
            <person name="Doddapaneni H.V."/>
            <person name="Worley K.C."/>
            <person name="Muzny D.M."/>
            <person name="Ioannidis P."/>
            <person name="Waterhouse R.M."/>
            <person name="Zdobnov E.M."/>
            <person name="James P.J."/>
            <person name="Bagnall N.H."/>
            <person name="Kotze A.C."/>
            <person name="Gibbs R.A."/>
            <person name="Richards S."/>
            <person name="Batterham P."/>
            <person name="Gasser R.B."/>
        </authorList>
    </citation>
    <scope>NUCLEOTIDE SEQUENCE [LARGE SCALE GENOMIC DNA]</scope>
    <source>
        <strain evidence="6 7">LS</strain>
        <tissue evidence="6">Full body</tissue>
    </source>
</reference>